<dbReference type="SUPFAM" id="SSF54909">
    <property type="entry name" value="Dimeric alpha+beta barrel"/>
    <property type="match status" value="2"/>
</dbReference>
<dbReference type="STRING" id="39966.A0A369KGF9"/>
<comment type="caution">
    <text evidence="1">The sequence shown here is derived from an EMBL/GenBank/DDBJ whole genome shotgun (WGS) entry which is preliminary data.</text>
</comment>
<dbReference type="InParanoid" id="A0A369KGF9"/>
<reference evidence="1" key="1">
    <citation type="submission" date="2018-04" db="EMBL/GenBank/DDBJ databases">
        <title>Whole genome sequencing of Hypsizygus marmoreus.</title>
        <authorList>
            <person name="Choi I.-G."/>
            <person name="Min B."/>
            <person name="Kim J.-G."/>
            <person name="Kim S."/>
            <person name="Oh Y.-L."/>
            <person name="Kong W.-S."/>
            <person name="Park H."/>
            <person name="Jeong J."/>
            <person name="Song E.-S."/>
        </authorList>
    </citation>
    <scope>NUCLEOTIDE SEQUENCE [LARGE SCALE GENOMIC DNA]</scope>
    <source>
        <strain evidence="1">51987-8</strain>
    </source>
</reference>
<proteinExistence type="predicted"/>
<evidence type="ECO:0008006" key="3">
    <source>
        <dbReference type="Google" id="ProtNLM"/>
    </source>
</evidence>
<sequence length="296" mass="34516">MLLSRLHPGSFWRGLRHELVCSPSKPIIRRGGEHASTFRTSKYLHSLPLHRTMATYRKINNPQGLILVYAEPGPNVPEDEFHDWYVNEHIPPRLVVPGLLTCSRYKAADSQSPSWLALYDITSPSVTQTPEYLSLGPSASAREKRIMRDLAHINRRVYEHVVSFVHPNTLPSQLPGRFVFIVHMTVTLEGEEEFNRWYNEEHMVLLSKIPGWLRGRRYKLIESVSRGVKSEPKDEEKPTMDYLAIHELEMDGFMGLPEFKDAIQTPWRERVMKTVMDWELRLFEQHAVFKRELAKF</sequence>
<dbReference type="Proteomes" id="UP000076154">
    <property type="component" value="Unassembled WGS sequence"/>
</dbReference>
<gene>
    <name evidence="1" type="ORF">Hypma_005973</name>
</gene>
<name>A0A369KGF9_HYPMA</name>
<dbReference type="Gene3D" id="3.30.70.100">
    <property type="match status" value="1"/>
</dbReference>
<dbReference type="AlphaFoldDB" id="A0A369KGF9"/>
<organism evidence="1 2">
    <name type="scientific">Hypsizygus marmoreus</name>
    <name type="common">White beech mushroom</name>
    <name type="synonym">Agaricus marmoreus</name>
    <dbReference type="NCBI Taxonomy" id="39966"/>
    <lineage>
        <taxon>Eukaryota</taxon>
        <taxon>Fungi</taxon>
        <taxon>Dikarya</taxon>
        <taxon>Basidiomycota</taxon>
        <taxon>Agaricomycotina</taxon>
        <taxon>Agaricomycetes</taxon>
        <taxon>Agaricomycetidae</taxon>
        <taxon>Agaricales</taxon>
        <taxon>Tricholomatineae</taxon>
        <taxon>Lyophyllaceae</taxon>
        <taxon>Hypsizygus</taxon>
    </lineage>
</organism>
<accession>A0A369KGF9</accession>
<protein>
    <recommendedName>
        <fullName evidence="3">EthD domain-containing protein</fullName>
    </recommendedName>
</protein>
<dbReference type="OrthoDB" id="2851338at2759"/>
<dbReference type="EMBL" id="LUEZ02000004">
    <property type="protein sequence ID" value="RDB30863.1"/>
    <property type="molecule type" value="Genomic_DNA"/>
</dbReference>
<evidence type="ECO:0000313" key="2">
    <source>
        <dbReference type="Proteomes" id="UP000076154"/>
    </source>
</evidence>
<evidence type="ECO:0000313" key="1">
    <source>
        <dbReference type="EMBL" id="RDB30863.1"/>
    </source>
</evidence>
<dbReference type="InterPro" id="IPR011008">
    <property type="entry name" value="Dimeric_a/b-barrel"/>
</dbReference>
<keyword evidence="2" id="KW-1185">Reference proteome</keyword>